<dbReference type="PANTHER" id="PTHR43767">
    <property type="entry name" value="LONG-CHAIN-FATTY-ACID--COA LIGASE"/>
    <property type="match status" value="1"/>
</dbReference>
<reference evidence="17 18" key="1">
    <citation type="submission" date="2018-11" db="EMBL/GenBank/DDBJ databases">
        <title>The draft genome sequence of Amphritea balenae JAMM 1525T.</title>
        <authorList>
            <person name="Fang Z."/>
            <person name="Zhang Y."/>
            <person name="Han X."/>
        </authorList>
    </citation>
    <scope>NUCLEOTIDE SEQUENCE [LARGE SCALE GENOMIC DNA]</scope>
    <source>
        <strain evidence="17 18">JAMM 1525</strain>
    </source>
</reference>
<keyword evidence="11" id="KW-0472">Membrane</keyword>
<keyword evidence="5 17" id="KW-0436">Ligase</keyword>
<dbReference type="Pfam" id="PF13193">
    <property type="entry name" value="AMP-binding_C"/>
    <property type="match status" value="1"/>
</dbReference>
<comment type="cofactor">
    <cofactor evidence="1">
        <name>Mg(2+)</name>
        <dbReference type="ChEBI" id="CHEBI:18420"/>
    </cofactor>
</comment>
<keyword evidence="9" id="KW-0460">Magnesium</keyword>
<dbReference type="EC" id="6.2.1.3" evidence="12"/>
<dbReference type="GO" id="GO:0004467">
    <property type="term" value="F:long-chain fatty acid-CoA ligase activity"/>
    <property type="evidence" value="ECO:0007669"/>
    <property type="project" value="UniProtKB-EC"/>
</dbReference>
<dbReference type="AlphaFoldDB" id="A0A3P1SRI4"/>
<evidence type="ECO:0000256" key="6">
    <source>
        <dbReference type="ARBA" id="ARBA00022741"/>
    </source>
</evidence>
<comment type="pathway">
    <text evidence="3">Lipid metabolism; fatty acid beta-oxidation.</text>
</comment>
<evidence type="ECO:0000259" key="15">
    <source>
        <dbReference type="Pfam" id="PF00501"/>
    </source>
</evidence>
<dbReference type="GO" id="GO:0005524">
    <property type="term" value="F:ATP binding"/>
    <property type="evidence" value="ECO:0007669"/>
    <property type="project" value="UniProtKB-KW"/>
</dbReference>
<comment type="subcellular location">
    <subcellularLocation>
        <location evidence="2">Membrane</location>
        <topology evidence="2">Peripheral membrane protein</topology>
    </subcellularLocation>
</comment>
<evidence type="ECO:0000256" key="9">
    <source>
        <dbReference type="ARBA" id="ARBA00022842"/>
    </source>
</evidence>
<proteinExistence type="inferred from homology"/>
<sequence>MDQQMPPGWIPDSLNPRGYRNLNEVLQRTVADNRDKIAFTSFGLELSYAELDRLSDAFAVYLQQETNLQPGDRIAIQMPNLNQYPVSVFGALKAGLIVVNTNPLYTPRELKHQFVDSGAKALIVHKSMAHNVDKIIAETPLEHVFVTQVADLHSPMKRLLINSVIKYVKRMEPAYNLPQAVELRHAINSKLGQQPTAVELNSSDIAVLQYTGGTTGVSKGAMLTHANLISNCLQGVKLISGADDHWADKVVAPLPLYHIYAFTISMAVLELGGNNLLIANPRDINGFVKELKNHSISAFIGLNTLFVALCNHKDFAQVDFSRLKVTLSGGMALTFDAANTWREATGCKILEAYGLTETSPAVAMNPPLDIRIGTIGPPVAETEVKIIGTEGQTLGEGEPGELCVKGPQVMLGYWQRESATSTCFTDDGYFITGDVAIWEPDGYLKIVDRAKDMINVSGFNVYPNEVEDVVTSHPKVVECAAVGEPDKHSGELVKLYVVAKEEVSVKEIRDWCKERLTAYKVPKVVEFTDELPKSNVGKVLRRMLRKDAA</sequence>
<evidence type="ECO:0000256" key="10">
    <source>
        <dbReference type="ARBA" id="ARBA00023098"/>
    </source>
</evidence>
<keyword evidence="10" id="KW-0443">Lipid metabolism</keyword>
<dbReference type="PROSITE" id="PS00455">
    <property type="entry name" value="AMP_BINDING"/>
    <property type="match status" value="1"/>
</dbReference>
<evidence type="ECO:0000256" key="5">
    <source>
        <dbReference type="ARBA" id="ARBA00022598"/>
    </source>
</evidence>
<gene>
    <name evidence="17" type="ORF">EHS89_09125</name>
</gene>
<dbReference type="InterPro" id="IPR020845">
    <property type="entry name" value="AMP-binding_CS"/>
</dbReference>
<dbReference type="InterPro" id="IPR000873">
    <property type="entry name" value="AMP-dep_synth/lig_dom"/>
</dbReference>
<dbReference type="CDD" id="cd05936">
    <property type="entry name" value="FC-FACS_FadD_like"/>
    <property type="match status" value="1"/>
</dbReference>
<dbReference type="SMR" id="A0A3P1SRI4"/>
<evidence type="ECO:0000256" key="13">
    <source>
        <dbReference type="ARBA" id="ARBA00039545"/>
    </source>
</evidence>
<dbReference type="InterPro" id="IPR050237">
    <property type="entry name" value="ATP-dep_AMP-bd_enzyme"/>
</dbReference>
<comment type="caution">
    <text evidence="17">The sequence shown here is derived from an EMBL/GenBank/DDBJ whole genome shotgun (WGS) entry which is preliminary data.</text>
</comment>
<evidence type="ECO:0000313" key="18">
    <source>
        <dbReference type="Proteomes" id="UP000267535"/>
    </source>
</evidence>
<evidence type="ECO:0000259" key="16">
    <source>
        <dbReference type="Pfam" id="PF13193"/>
    </source>
</evidence>
<keyword evidence="18" id="KW-1185">Reference proteome</keyword>
<dbReference type="RefSeq" id="WP_124925839.1">
    <property type="nucleotide sequence ID" value="NZ_BMOH01000006.1"/>
</dbReference>
<dbReference type="Gene3D" id="3.30.300.30">
    <property type="match status" value="1"/>
</dbReference>
<evidence type="ECO:0000256" key="8">
    <source>
        <dbReference type="ARBA" id="ARBA00022840"/>
    </source>
</evidence>
<evidence type="ECO:0000256" key="12">
    <source>
        <dbReference type="ARBA" id="ARBA00026121"/>
    </source>
</evidence>
<name>A0A3P1SRI4_9GAMM</name>
<dbReference type="FunFam" id="3.30.300.30:FF:000006">
    <property type="entry name" value="Long-chain-fatty-acid--CoA ligase FadD"/>
    <property type="match status" value="1"/>
</dbReference>
<feature type="domain" description="AMP-binding enzyme C-terminal" evidence="16">
    <location>
        <begin position="465"/>
        <end position="538"/>
    </location>
</feature>
<evidence type="ECO:0000256" key="1">
    <source>
        <dbReference type="ARBA" id="ARBA00001946"/>
    </source>
</evidence>
<evidence type="ECO:0000256" key="14">
    <source>
        <dbReference type="ARBA" id="ARBA00042773"/>
    </source>
</evidence>
<keyword evidence="8" id="KW-0067">ATP-binding</keyword>
<evidence type="ECO:0000256" key="4">
    <source>
        <dbReference type="ARBA" id="ARBA00006432"/>
    </source>
</evidence>
<dbReference type="Gene3D" id="3.40.50.980">
    <property type="match status" value="2"/>
</dbReference>
<evidence type="ECO:0000313" key="17">
    <source>
        <dbReference type="EMBL" id="RRC99649.1"/>
    </source>
</evidence>
<dbReference type="Proteomes" id="UP000267535">
    <property type="component" value="Unassembled WGS sequence"/>
</dbReference>
<protein>
    <recommendedName>
        <fullName evidence="13">Long-chain-fatty-acid--CoA ligase</fullName>
        <ecNumber evidence="12">6.2.1.3</ecNumber>
    </recommendedName>
    <alternativeName>
        <fullName evidence="14">Long-chain acyl-CoA synthetase</fullName>
    </alternativeName>
</protein>
<dbReference type="FunFam" id="3.40.50.12780:FF:000003">
    <property type="entry name" value="Long-chain-fatty-acid--CoA ligase FadD"/>
    <property type="match status" value="1"/>
</dbReference>
<dbReference type="EMBL" id="RQXV01000004">
    <property type="protein sequence ID" value="RRC99649.1"/>
    <property type="molecule type" value="Genomic_DNA"/>
</dbReference>
<evidence type="ECO:0000256" key="3">
    <source>
        <dbReference type="ARBA" id="ARBA00005005"/>
    </source>
</evidence>
<keyword evidence="6" id="KW-0547">Nucleotide-binding</keyword>
<organism evidence="17 18">
    <name type="scientific">Amphritea balenae</name>
    <dbReference type="NCBI Taxonomy" id="452629"/>
    <lineage>
        <taxon>Bacteria</taxon>
        <taxon>Pseudomonadati</taxon>
        <taxon>Pseudomonadota</taxon>
        <taxon>Gammaproteobacteria</taxon>
        <taxon>Oceanospirillales</taxon>
        <taxon>Oceanospirillaceae</taxon>
        <taxon>Amphritea</taxon>
    </lineage>
</organism>
<dbReference type="Pfam" id="PF00501">
    <property type="entry name" value="AMP-binding"/>
    <property type="match status" value="1"/>
</dbReference>
<feature type="domain" description="AMP-dependent synthetase/ligase" evidence="15">
    <location>
        <begin position="26"/>
        <end position="414"/>
    </location>
</feature>
<evidence type="ECO:0000256" key="11">
    <source>
        <dbReference type="ARBA" id="ARBA00023136"/>
    </source>
</evidence>
<evidence type="ECO:0000256" key="7">
    <source>
        <dbReference type="ARBA" id="ARBA00022832"/>
    </source>
</evidence>
<comment type="similarity">
    <text evidence="4">Belongs to the ATP-dependent AMP-binding enzyme family.</text>
</comment>
<dbReference type="GO" id="GO:0016020">
    <property type="term" value="C:membrane"/>
    <property type="evidence" value="ECO:0007669"/>
    <property type="project" value="UniProtKB-SubCell"/>
</dbReference>
<dbReference type="PANTHER" id="PTHR43767:SF8">
    <property type="entry name" value="LONG-CHAIN-FATTY-ACID--COA LIGASE"/>
    <property type="match status" value="1"/>
</dbReference>
<dbReference type="OrthoDB" id="9803968at2"/>
<evidence type="ECO:0000256" key="2">
    <source>
        <dbReference type="ARBA" id="ARBA00004170"/>
    </source>
</evidence>
<keyword evidence="7" id="KW-0276">Fatty acid metabolism</keyword>
<dbReference type="SUPFAM" id="SSF56801">
    <property type="entry name" value="Acetyl-CoA synthetase-like"/>
    <property type="match status" value="1"/>
</dbReference>
<dbReference type="InterPro" id="IPR025110">
    <property type="entry name" value="AMP-bd_C"/>
</dbReference>
<accession>A0A3P1SRI4</accession>
<dbReference type="Gene3D" id="2.30.38.10">
    <property type="entry name" value="Luciferase, Domain 3"/>
    <property type="match status" value="1"/>
</dbReference>
<dbReference type="InterPro" id="IPR045851">
    <property type="entry name" value="AMP-bd_C_sf"/>
</dbReference>